<comment type="caution">
    <text evidence="1">The sequence shown here is derived from an EMBL/GenBank/DDBJ whole genome shotgun (WGS) entry which is preliminary data.</text>
</comment>
<name>A0ACC0ASY5_CATRO</name>
<reference evidence="2" key="1">
    <citation type="journal article" date="2023" name="Nat. Plants">
        <title>Single-cell RNA sequencing provides a high-resolution roadmap for understanding the multicellular compartmentation of specialized metabolism.</title>
        <authorList>
            <person name="Sun S."/>
            <person name="Shen X."/>
            <person name="Li Y."/>
            <person name="Li Y."/>
            <person name="Wang S."/>
            <person name="Li R."/>
            <person name="Zhang H."/>
            <person name="Shen G."/>
            <person name="Guo B."/>
            <person name="Wei J."/>
            <person name="Xu J."/>
            <person name="St-Pierre B."/>
            <person name="Chen S."/>
            <person name="Sun C."/>
        </authorList>
    </citation>
    <scope>NUCLEOTIDE SEQUENCE [LARGE SCALE GENOMIC DNA]</scope>
</reference>
<protein>
    <submittedName>
        <fullName evidence="1">Uncharacterized protein</fullName>
    </submittedName>
</protein>
<evidence type="ECO:0000313" key="1">
    <source>
        <dbReference type="EMBL" id="KAI5662558.1"/>
    </source>
</evidence>
<sequence length="158" mass="18645">MCENWQLYVHDGRHNHAIGVYNYSHAQVAKLTEEQLIQTEQFRKSHDKLLNEIDEQEYLRKLDVLKRKWQKRPNFLHYLFNTLLNLLAHKFVRVWTSRVMHFGVDTTIGAESEHSVLKLWLSTSYGDLDTVFLNIDSLIQSQIAEIKSSLENSMTKEV</sequence>
<proteinExistence type="predicted"/>
<accession>A0ACC0ASY5</accession>
<dbReference type="EMBL" id="CM044705">
    <property type="protein sequence ID" value="KAI5662558.1"/>
    <property type="molecule type" value="Genomic_DNA"/>
</dbReference>
<evidence type="ECO:0000313" key="2">
    <source>
        <dbReference type="Proteomes" id="UP001060085"/>
    </source>
</evidence>
<organism evidence="1 2">
    <name type="scientific">Catharanthus roseus</name>
    <name type="common">Madagascar periwinkle</name>
    <name type="synonym">Vinca rosea</name>
    <dbReference type="NCBI Taxonomy" id="4058"/>
    <lineage>
        <taxon>Eukaryota</taxon>
        <taxon>Viridiplantae</taxon>
        <taxon>Streptophyta</taxon>
        <taxon>Embryophyta</taxon>
        <taxon>Tracheophyta</taxon>
        <taxon>Spermatophyta</taxon>
        <taxon>Magnoliopsida</taxon>
        <taxon>eudicotyledons</taxon>
        <taxon>Gunneridae</taxon>
        <taxon>Pentapetalae</taxon>
        <taxon>asterids</taxon>
        <taxon>lamiids</taxon>
        <taxon>Gentianales</taxon>
        <taxon>Apocynaceae</taxon>
        <taxon>Rauvolfioideae</taxon>
        <taxon>Vinceae</taxon>
        <taxon>Catharanthinae</taxon>
        <taxon>Catharanthus</taxon>
    </lineage>
</organism>
<dbReference type="Proteomes" id="UP001060085">
    <property type="component" value="Linkage Group LG05"/>
</dbReference>
<keyword evidence="2" id="KW-1185">Reference proteome</keyword>
<gene>
    <name evidence="1" type="ORF">M9H77_21881</name>
</gene>